<dbReference type="PANTHER" id="PTHR24020">
    <property type="entry name" value="COLLAGEN ALPHA"/>
    <property type="match status" value="1"/>
</dbReference>
<dbReference type="PROSITE" id="PS50234">
    <property type="entry name" value="VWFA"/>
    <property type="match status" value="2"/>
</dbReference>
<evidence type="ECO:0000259" key="11">
    <source>
        <dbReference type="PROSITE" id="PS50026"/>
    </source>
</evidence>
<reference evidence="14" key="2">
    <citation type="journal article" date="2017" name="Sci. Adv.">
        <title>A tail of two voltages: Proteomic comparison of the three electric organs of the electric eel.</title>
        <authorList>
            <person name="Traeger L.L."/>
            <person name="Sabat G."/>
            <person name="Barrett-Wilt G.A."/>
            <person name="Wells G.B."/>
            <person name="Sussman M.R."/>
        </authorList>
    </citation>
    <scope>NUCLEOTIDE SEQUENCE [LARGE SCALE GENOMIC DNA]</scope>
</reference>
<dbReference type="FunFam" id="3.40.50.410:FF:000004">
    <property type="entry name" value="collagen alpha-6(VI) chain"/>
    <property type="match status" value="2"/>
</dbReference>
<dbReference type="InterPro" id="IPR050525">
    <property type="entry name" value="ECM_Assembly_Org"/>
</dbReference>
<dbReference type="SMART" id="SM00327">
    <property type="entry name" value="VWA"/>
    <property type="match status" value="2"/>
</dbReference>
<dbReference type="Ensembl" id="ENSEEET00000031610.2">
    <property type="protein sequence ID" value="ENSEEEP00000031236.2"/>
    <property type="gene ID" value="ENSEEEG00000014936.2"/>
</dbReference>
<feature type="domain" description="VWFA" evidence="12">
    <location>
        <begin position="338"/>
        <end position="504"/>
    </location>
</feature>
<dbReference type="Gene3D" id="3.40.50.410">
    <property type="entry name" value="von Willebrand factor, type A domain"/>
    <property type="match status" value="2"/>
</dbReference>
<evidence type="ECO:0000256" key="2">
    <source>
        <dbReference type="ARBA" id="ARBA00022525"/>
    </source>
</evidence>
<dbReference type="CDD" id="cd00054">
    <property type="entry name" value="EGF_CA"/>
    <property type="match status" value="2"/>
</dbReference>
<dbReference type="SUPFAM" id="SSF57184">
    <property type="entry name" value="Growth factor receptor domain"/>
    <property type="match status" value="1"/>
</dbReference>
<feature type="chain" id="PRO_5044335507" description="Matrilin 2" evidence="10">
    <location>
        <begin position="23"/>
        <end position="596"/>
    </location>
</feature>
<keyword evidence="7" id="KW-1015">Disulfide bond</keyword>
<dbReference type="Gene3D" id="2.10.25.10">
    <property type="entry name" value="Laminin"/>
    <property type="match status" value="3"/>
</dbReference>
<dbReference type="GeneTree" id="ENSGT00940000158008"/>
<evidence type="ECO:0000256" key="3">
    <source>
        <dbReference type="ARBA" id="ARBA00022536"/>
    </source>
</evidence>
<dbReference type="InterPro" id="IPR000152">
    <property type="entry name" value="EGF-type_Asp/Asn_hydroxyl_site"/>
</dbReference>
<dbReference type="PRINTS" id="PR00453">
    <property type="entry name" value="VWFADOMAIN"/>
</dbReference>
<keyword evidence="8" id="KW-0325">Glycoprotein</keyword>
<reference evidence="13" key="4">
    <citation type="submission" date="2025-08" db="UniProtKB">
        <authorList>
            <consortium name="Ensembl"/>
        </authorList>
    </citation>
    <scope>IDENTIFICATION</scope>
</reference>
<keyword evidence="4 10" id="KW-0732">Signal</keyword>
<dbReference type="InterPro" id="IPR002035">
    <property type="entry name" value="VWF_A"/>
</dbReference>
<keyword evidence="3 9" id="KW-0245">EGF-like domain</keyword>
<reference evidence="13" key="3">
    <citation type="submission" date="2020-05" db="EMBL/GenBank/DDBJ databases">
        <title>Electrophorus electricus (electric eel) genome, fEleEle1, primary haplotype.</title>
        <authorList>
            <person name="Myers G."/>
            <person name="Meyer A."/>
            <person name="Fedrigo O."/>
            <person name="Formenti G."/>
            <person name="Rhie A."/>
            <person name="Tracey A."/>
            <person name="Sims Y."/>
            <person name="Jarvis E.D."/>
        </authorList>
    </citation>
    <scope>NUCLEOTIDE SEQUENCE [LARGE SCALE GENOMIC DNA]</scope>
</reference>
<protein>
    <recommendedName>
        <fullName evidence="15">Matrilin 2</fullName>
    </recommendedName>
</protein>
<comment type="subcellular location">
    <subcellularLocation>
        <location evidence="1">Secreted</location>
    </subcellularLocation>
</comment>
<dbReference type="InterPro" id="IPR000742">
    <property type="entry name" value="EGF"/>
</dbReference>
<evidence type="ECO:0000256" key="5">
    <source>
        <dbReference type="ARBA" id="ARBA00022737"/>
    </source>
</evidence>
<keyword evidence="14" id="KW-1185">Reference proteome</keyword>
<evidence type="ECO:0000256" key="9">
    <source>
        <dbReference type="PROSITE-ProRule" id="PRU00076"/>
    </source>
</evidence>
<evidence type="ECO:0000313" key="13">
    <source>
        <dbReference type="Ensembl" id="ENSEEEP00000031236.2"/>
    </source>
</evidence>
<dbReference type="InterPro" id="IPR001881">
    <property type="entry name" value="EGF-like_Ca-bd_dom"/>
</dbReference>
<evidence type="ECO:0000259" key="12">
    <source>
        <dbReference type="PROSITE" id="PS50234"/>
    </source>
</evidence>
<dbReference type="FunFam" id="2.10.25.10:FF:000041">
    <property type="entry name" value="matrilin-2 isoform X1"/>
    <property type="match status" value="2"/>
</dbReference>
<evidence type="ECO:0000256" key="4">
    <source>
        <dbReference type="ARBA" id="ARBA00022729"/>
    </source>
</evidence>
<dbReference type="PROSITE" id="PS50026">
    <property type="entry name" value="EGF_3"/>
    <property type="match status" value="1"/>
</dbReference>
<dbReference type="PROSITE" id="PS00010">
    <property type="entry name" value="ASX_HYDROXYL"/>
    <property type="match status" value="1"/>
</dbReference>
<evidence type="ECO:0000313" key="14">
    <source>
        <dbReference type="Proteomes" id="UP000314983"/>
    </source>
</evidence>
<keyword evidence="2" id="KW-0964">Secreted</keyword>
<dbReference type="InterPro" id="IPR036465">
    <property type="entry name" value="vWFA_dom_sf"/>
</dbReference>
<feature type="domain" description="EGF-like" evidence="11">
    <location>
        <begin position="256"/>
        <end position="296"/>
    </location>
</feature>
<organism evidence="13 14">
    <name type="scientific">Electrophorus electricus</name>
    <name type="common">Electric eel</name>
    <name type="synonym">Gymnotus electricus</name>
    <dbReference type="NCBI Taxonomy" id="8005"/>
    <lineage>
        <taxon>Eukaryota</taxon>
        <taxon>Metazoa</taxon>
        <taxon>Chordata</taxon>
        <taxon>Craniata</taxon>
        <taxon>Vertebrata</taxon>
        <taxon>Euteleostomi</taxon>
        <taxon>Actinopterygii</taxon>
        <taxon>Neopterygii</taxon>
        <taxon>Teleostei</taxon>
        <taxon>Ostariophysi</taxon>
        <taxon>Gymnotiformes</taxon>
        <taxon>Gymnotoidei</taxon>
        <taxon>Gymnotidae</taxon>
        <taxon>Electrophorus</taxon>
    </lineage>
</organism>
<keyword evidence="6" id="KW-0175">Coiled coil</keyword>
<dbReference type="Pfam" id="PF00008">
    <property type="entry name" value="EGF"/>
    <property type="match status" value="1"/>
</dbReference>
<dbReference type="PANTHER" id="PTHR24020:SF35">
    <property type="entry name" value="MATRILIN-2"/>
    <property type="match status" value="1"/>
</dbReference>
<name>A0A4W4G4I9_ELEEL</name>
<dbReference type="Pfam" id="PF14670">
    <property type="entry name" value="FXa_inhibition"/>
    <property type="match status" value="1"/>
</dbReference>
<feature type="signal peptide" evidence="10">
    <location>
        <begin position="1"/>
        <end position="22"/>
    </location>
</feature>
<reference evidence="14" key="1">
    <citation type="journal article" date="2014" name="Science">
        <title>Nonhuman genetics. Genomic basis for the convergent evolution of electric organs.</title>
        <authorList>
            <person name="Gallant J.R."/>
            <person name="Traeger L.L."/>
            <person name="Volkening J.D."/>
            <person name="Moffett H."/>
            <person name="Chen P.H."/>
            <person name="Novina C.D."/>
            <person name="Phillips G.N.Jr."/>
            <person name="Anand R."/>
            <person name="Wells G.B."/>
            <person name="Pinch M."/>
            <person name="Guth R."/>
            <person name="Unguez G.A."/>
            <person name="Albert J.S."/>
            <person name="Zakon H.H."/>
            <person name="Samanta M.P."/>
            <person name="Sussman M.R."/>
        </authorList>
    </citation>
    <scope>NUCLEOTIDE SEQUENCE [LARGE SCALE GENOMIC DNA]</scope>
</reference>
<evidence type="ECO:0000256" key="10">
    <source>
        <dbReference type="SAM" id="SignalP"/>
    </source>
</evidence>
<dbReference type="SMART" id="SM00181">
    <property type="entry name" value="EGF"/>
    <property type="match status" value="3"/>
</dbReference>
<keyword evidence="5" id="KW-0677">Repeat</keyword>
<comment type="caution">
    <text evidence="9">Lacks conserved residue(s) required for the propagation of feature annotation.</text>
</comment>
<dbReference type="Proteomes" id="UP000314983">
    <property type="component" value="Chromosome 5"/>
</dbReference>
<dbReference type="SUPFAM" id="SSF53300">
    <property type="entry name" value="vWA-like"/>
    <property type="match status" value="2"/>
</dbReference>
<accession>A0A4W4G4I9</accession>
<evidence type="ECO:0008006" key="15">
    <source>
        <dbReference type="Google" id="ProtNLM"/>
    </source>
</evidence>
<evidence type="ECO:0000256" key="7">
    <source>
        <dbReference type="ARBA" id="ARBA00023157"/>
    </source>
</evidence>
<proteinExistence type="predicted"/>
<dbReference type="SMART" id="SM00179">
    <property type="entry name" value="EGF_CA"/>
    <property type="match status" value="3"/>
</dbReference>
<evidence type="ECO:0000256" key="1">
    <source>
        <dbReference type="ARBA" id="ARBA00004613"/>
    </source>
</evidence>
<dbReference type="Pfam" id="PF00092">
    <property type="entry name" value="VWA"/>
    <property type="match status" value="2"/>
</dbReference>
<evidence type="ECO:0000256" key="8">
    <source>
        <dbReference type="ARBA" id="ARBA00023180"/>
    </source>
</evidence>
<dbReference type="AlphaFoldDB" id="A0A4W4G4I9"/>
<dbReference type="GO" id="GO:0005576">
    <property type="term" value="C:extracellular region"/>
    <property type="evidence" value="ECO:0007669"/>
    <property type="project" value="UniProtKB-SubCell"/>
</dbReference>
<gene>
    <name evidence="13" type="primary">MATN4</name>
</gene>
<dbReference type="InterPro" id="IPR009030">
    <property type="entry name" value="Growth_fac_rcpt_cys_sf"/>
</dbReference>
<dbReference type="GO" id="GO:0005509">
    <property type="term" value="F:calcium ion binding"/>
    <property type="evidence" value="ECO:0007669"/>
    <property type="project" value="InterPro"/>
</dbReference>
<evidence type="ECO:0000256" key="6">
    <source>
        <dbReference type="ARBA" id="ARBA00023054"/>
    </source>
</evidence>
<reference evidence="13" key="5">
    <citation type="submission" date="2025-09" db="UniProtKB">
        <authorList>
            <consortium name="Ensembl"/>
        </authorList>
    </citation>
    <scope>IDENTIFICATION</scope>
</reference>
<dbReference type="PROSITE" id="PS01186">
    <property type="entry name" value="EGF_2"/>
    <property type="match status" value="1"/>
</dbReference>
<feature type="domain" description="VWFA" evidence="12">
    <location>
        <begin position="34"/>
        <end position="212"/>
    </location>
</feature>
<sequence length="596" mass="66473">VLDTVCLLISYFLLQAWRHGCSFPGSPCKGKALDFIFVIDSSRSVRPHDYEKVKLFIRDMVQFLDVGENRTRVGLLQYGSLVQNEFFLNAFYSKEAVQEAVGQMEHLASGTMTGLALQFLREEAFSAAHGARSVELGVPRVAMVVTDGRPQDSVEEEAELTRQAGIEVFAVGVGRVDMATLRAIGSEPHSEHVFLVANFSQIDTLIALFNSTLCTEIDFCDLGDHGCEHDCVSTPDSYMCRCKEGFILRTDAKSCRVDLCAVGDHGCEHECVNTEDSFMCRCRRGFTLKPDGKTCQSMDICQTVDHGCDHQCISEPGSYVCVCRWLHSQPNCVGGAMDLMFVIDGSRSVGVDNFELVKQFVISLVGAIPRSTRAGLLQFSTTVQSEFTLGQHSSLSEVQRAVAATRYMGRGSRTGSALQHLVQHSFHQSRIGVSRTAVFLTDGRSQDDVSKWASLAKSTGIRIYAVGVAKALEEELRIMASPPEEKHLYYAQDFQHMEQIAEKLKSQFESCEGTRCSCEMLKSFQSHTSEALKKNISSISHTPCTHSVFGMWTFRQFLLVWLCISTLNFILKEFNVKVQTLGYNLKEFTSILYRYK</sequence>